<reference evidence="1" key="1">
    <citation type="submission" date="2023-05" db="EMBL/GenBank/DDBJ databases">
        <authorList>
            <person name="Huff M."/>
        </authorList>
    </citation>
    <scope>NUCLEOTIDE SEQUENCE</scope>
</reference>
<evidence type="ECO:0000313" key="1">
    <source>
        <dbReference type="EMBL" id="CAI9778883.1"/>
    </source>
</evidence>
<evidence type="ECO:0000313" key="2">
    <source>
        <dbReference type="Proteomes" id="UP000834106"/>
    </source>
</evidence>
<gene>
    <name evidence="1" type="ORF">FPE_LOCUS26313</name>
</gene>
<proteinExistence type="predicted"/>
<keyword evidence="2" id="KW-1185">Reference proteome</keyword>
<dbReference type="EMBL" id="OU503051">
    <property type="protein sequence ID" value="CAI9778883.1"/>
    <property type="molecule type" value="Genomic_DNA"/>
</dbReference>
<accession>A0AAD2A063</accession>
<name>A0AAD2A063_9LAMI</name>
<dbReference type="Proteomes" id="UP000834106">
    <property type="component" value="Chromosome 16"/>
</dbReference>
<protein>
    <submittedName>
        <fullName evidence="1">Uncharacterized protein</fullName>
    </submittedName>
</protein>
<dbReference type="AlphaFoldDB" id="A0AAD2A063"/>
<sequence>MGEGVAAMACMTHLTSFGPSSKCNGKGSKVGASMKCSGCQGTSMKLTIRQLGPKNLGTLGKKWVTFWALSRVRKCYRNEKNTLLGPDVGAMKGVVVVVGIPNRGNCSGKGVAVIAVGDGSSNFLFGWEEWGWGEEGFE</sequence>
<dbReference type="Gene3D" id="2.10.230.10">
    <property type="entry name" value="Heat shock protein DnaJ, cysteine-rich domain"/>
    <property type="match status" value="1"/>
</dbReference>
<organism evidence="1 2">
    <name type="scientific">Fraxinus pennsylvanica</name>
    <dbReference type="NCBI Taxonomy" id="56036"/>
    <lineage>
        <taxon>Eukaryota</taxon>
        <taxon>Viridiplantae</taxon>
        <taxon>Streptophyta</taxon>
        <taxon>Embryophyta</taxon>
        <taxon>Tracheophyta</taxon>
        <taxon>Spermatophyta</taxon>
        <taxon>Magnoliopsida</taxon>
        <taxon>eudicotyledons</taxon>
        <taxon>Gunneridae</taxon>
        <taxon>Pentapetalae</taxon>
        <taxon>asterids</taxon>
        <taxon>lamiids</taxon>
        <taxon>Lamiales</taxon>
        <taxon>Oleaceae</taxon>
        <taxon>Oleeae</taxon>
        <taxon>Fraxinus</taxon>
    </lineage>
</organism>